<evidence type="ECO:0000256" key="1">
    <source>
        <dbReference type="SAM" id="MobiDB-lite"/>
    </source>
</evidence>
<dbReference type="EMBL" id="ML987194">
    <property type="protein sequence ID" value="KAF2250454.1"/>
    <property type="molecule type" value="Genomic_DNA"/>
</dbReference>
<gene>
    <name evidence="2" type="ORF">BU26DRAFT_301967</name>
</gene>
<accession>A0A6A6IIQ1</accession>
<protein>
    <submittedName>
        <fullName evidence="2">Uncharacterized protein</fullName>
    </submittedName>
</protein>
<dbReference type="OrthoDB" id="4755622at2759"/>
<keyword evidence="3" id="KW-1185">Reference proteome</keyword>
<feature type="region of interest" description="Disordered" evidence="1">
    <location>
        <begin position="1"/>
        <end position="27"/>
    </location>
</feature>
<feature type="compositionally biased region" description="Acidic residues" evidence="1">
    <location>
        <begin position="155"/>
        <end position="164"/>
    </location>
</feature>
<dbReference type="Proteomes" id="UP000800094">
    <property type="component" value="Unassembled WGS sequence"/>
</dbReference>
<feature type="region of interest" description="Disordered" evidence="1">
    <location>
        <begin position="418"/>
        <end position="479"/>
    </location>
</feature>
<dbReference type="AlphaFoldDB" id="A0A6A6IIQ1"/>
<organism evidence="2 3">
    <name type="scientific">Trematosphaeria pertusa</name>
    <dbReference type="NCBI Taxonomy" id="390896"/>
    <lineage>
        <taxon>Eukaryota</taxon>
        <taxon>Fungi</taxon>
        <taxon>Dikarya</taxon>
        <taxon>Ascomycota</taxon>
        <taxon>Pezizomycotina</taxon>
        <taxon>Dothideomycetes</taxon>
        <taxon>Pleosporomycetidae</taxon>
        <taxon>Pleosporales</taxon>
        <taxon>Massarineae</taxon>
        <taxon>Trematosphaeriaceae</taxon>
        <taxon>Trematosphaeria</taxon>
    </lineage>
</organism>
<sequence length="479" mass="51691">MSSPLCPPTTPAGPSRRLTPSTPGTARSVTNCTDDAATYSEVIIHTAKCSECDERNKATMRRCPGCTFQICQPCFDKRLAAGKSLAHGNFRTPSIAPIPVVRRRLFTGAGGAQPPAQAVKEEEKKDSAQEVTPPKTDSRKRDRKAKKKAPVVEFSSEDEDDFDADRDSPTTTTKRQKTAEGFHSPGSKMTAKSLARAARQTASEQPATRADPPSSPSTGIDISASIGRPLSEHSGGDLFQQFGIEAKYDQHPLARHNPIMSNRAVASPPSLRWDAKPRKSQEEIERAIQTKTREKMGAQQGVRGEAGGEAEAAREPTEPKQSGTTIREFIETEARNLQQGVRLHRDQQESLVSALKEVGRNFGMLVYSALPEGFKPYATPGLDLQVDKLHAVQKQELEKLVREEAMRKLKALEAEASLYASSSPGRQAKSAPAAKTGSPPPLPPVGFFRVSQPQPESHSSVGGMPSSSSSIAGARPSSH</sequence>
<feature type="compositionally biased region" description="Polar residues" evidence="1">
    <location>
        <begin position="18"/>
        <end position="27"/>
    </location>
</feature>
<evidence type="ECO:0000313" key="3">
    <source>
        <dbReference type="Proteomes" id="UP000800094"/>
    </source>
</evidence>
<feature type="compositionally biased region" description="Basic and acidic residues" evidence="1">
    <location>
        <begin position="119"/>
        <end position="128"/>
    </location>
</feature>
<evidence type="ECO:0000313" key="2">
    <source>
        <dbReference type="EMBL" id="KAF2250454.1"/>
    </source>
</evidence>
<feature type="compositionally biased region" description="Pro residues" evidence="1">
    <location>
        <begin position="1"/>
        <end position="11"/>
    </location>
</feature>
<feature type="compositionally biased region" description="Low complexity" evidence="1">
    <location>
        <begin position="457"/>
        <end position="479"/>
    </location>
</feature>
<feature type="region of interest" description="Disordered" evidence="1">
    <location>
        <begin position="253"/>
        <end position="323"/>
    </location>
</feature>
<reference evidence="2" key="1">
    <citation type="journal article" date="2020" name="Stud. Mycol.">
        <title>101 Dothideomycetes genomes: a test case for predicting lifestyles and emergence of pathogens.</title>
        <authorList>
            <person name="Haridas S."/>
            <person name="Albert R."/>
            <person name="Binder M."/>
            <person name="Bloem J."/>
            <person name="Labutti K."/>
            <person name="Salamov A."/>
            <person name="Andreopoulos B."/>
            <person name="Baker S."/>
            <person name="Barry K."/>
            <person name="Bills G."/>
            <person name="Bluhm B."/>
            <person name="Cannon C."/>
            <person name="Castanera R."/>
            <person name="Culley D."/>
            <person name="Daum C."/>
            <person name="Ezra D."/>
            <person name="Gonzalez J."/>
            <person name="Henrissat B."/>
            <person name="Kuo A."/>
            <person name="Liang C."/>
            <person name="Lipzen A."/>
            <person name="Lutzoni F."/>
            <person name="Magnuson J."/>
            <person name="Mondo S."/>
            <person name="Nolan M."/>
            <person name="Ohm R."/>
            <person name="Pangilinan J."/>
            <person name="Park H.-J."/>
            <person name="Ramirez L."/>
            <person name="Alfaro M."/>
            <person name="Sun H."/>
            <person name="Tritt A."/>
            <person name="Yoshinaga Y."/>
            <person name="Zwiers L.-H."/>
            <person name="Turgeon B."/>
            <person name="Goodwin S."/>
            <person name="Spatafora J."/>
            <person name="Crous P."/>
            <person name="Grigoriev I."/>
        </authorList>
    </citation>
    <scope>NUCLEOTIDE SEQUENCE</scope>
    <source>
        <strain evidence="2">CBS 122368</strain>
    </source>
</reference>
<dbReference type="RefSeq" id="XP_033685458.1">
    <property type="nucleotide sequence ID" value="XM_033821798.1"/>
</dbReference>
<feature type="region of interest" description="Disordered" evidence="1">
    <location>
        <begin position="108"/>
        <end position="238"/>
    </location>
</feature>
<dbReference type="GeneID" id="54575128"/>
<feature type="compositionally biased region" description="Basic and acidic residues" evidence="1">
    <location>
        <begin position="273"/>
        <end position="296"/>
    </location>
</feature>
<proteinExistence type="predicted"/>
<name>A0A6A6IIQ1_9PLEO</name>